<keyword evidence="3" id="KW-1185">Reference proteome</keyword>
<comment type="caution">
    <text evidence="1">The sequence shown here is derived from an EMBL/GenBank/DDBJ whole genome shotgun (WGS) entry which is preliminary data.</text>
</comment>
<evidence type="ECO:0000313" key="1">
    <source>
        <dbReference type="EMBL" id="CAF1532845.1"/>
    </source>
</evidence>
<dbReference type="Proteomes" id="UP000681722">
    <property type="component" value="Unassembled WGS sequence"/>
</dbReference>
<evidence type="ECO:0000313" key="2">
    <source>
        <dbReference type="EMBL" id="CAF4392253.1"/>
    </source>
</evidence>
<sequence length="24" mass="2731">MQTTSQARFNAFIESKCNGRALTR</sequence>
<organism evidence="1 3">
    <name type="scientific">Didymodactylos carnosus</name>
    <dbReference type="NCBI Taxonomy" id="1234261"/>
    <lineage>
        <taxon>Eukaryota</taxon>
        <taxon>Metazoa</taxon>
        <taxon>Spiralia</taxon>
        <taxon>Gnathifera</taxon>
        <taxon>Rotifera</taxon>
        <taxon>Eurotatoria</taxon>
        <taxon>Bdelloidea</taxon>
        <taxon>Philodinida</taxon>
        <taxon>Philodinidae</taxon>
        <taxon>Didymodactylos</taxon>
    </lineage>
</organism>
<name>A0A815VNS6_9BILA</name>
<gene>
    <name evidence="1" type="ORF">GPM918_LOCUS38156</name>
    <name evidence="2" type="ORF">SRO942_LOCUS38955</name>
</gene>
<dbReference type="Proteomes" id="UP000663829">
    <property type="component" value="Unassembled WGS sequence"/>
</dbReference>
<dbReference type="AlphaFoldDB" id="A0A815VNS6"/>
<feature type="non-terminal residue" evidence="1">
    <location>
        <position position="24"/>
    </location>
</feature>
<evidence type="ECO:0000313" key="3">
    <source>
        <dbReference type="Proteomes" id="UP000663829"/>
    </source>
</evidence>
<proteinExistence type="predicted"/>
<dbReference type="EMBL" id="CAJNOQ010024965">
    <property type="protein sequence ID" value="CAF1532845.1"/>
    <property type="molecule type" value="Genomic_DNA"/>
</dbReference>
<dbReference type="EMBL" id="CAJOBC010090552">
    <property type="protein sequence ID" value="CAF4392253.1"/>
    <property type="molecule type" value="Genomic_DNA"/>
</dbReference>
<reference evidence="1" key="1">
    <citation type="submission" date="2021-02" db="EMBL/GenBank/DDBJ databases">
        <authorList>
            <person name="Nowell W R."/>
        </authorList>
    </citation>
    <scope>NUCLEOTIDE SEQUENCE</scope>
</reference>
<protein>
    <submittedName>
        <fullName evidence="1">Uncharacterized protein</fullName>
    </submittedName>
</protein>
<accession>A0A815VNS6</accession>